<proteinExistence type="predicted"/>
<comment type="caution">
    <text evidence="1">The sequence shown here is derived from an EMBL/GenBank/DDBJ whole genome shotgun (WGS) entry which is preliminary data.</text>
</comment>
<evidence type="ECO:0000313" key="2">
    <source>
        <dbReference type="Proteomes" id="UP001369082"/>
    </source>
</evidence>
<accession>A0ABU9GU89</accession>
<protein>
    <submittedName>
        <fullName evidence="1">DOPA 4,5-dioxygenase family protein</fullName>
    </submittedName>
</protein>
<dbReference type="InterPro" id="IPR014980">
    <property type="entry name" value="DOPA_dioxygen"/>
</dbReference>
<sequence>MAEKERNGLTVLVHALTGDNLKDHTEHAYWLGHPVALNLSIFQSN</sequence>
<dbReference type="PANTHER" id="PTHR36423">
    <property type="entry name" value="AFR070WP"/>
    <property type="match status" value="1"/>
</dbReference>
<evidence type="ECO:0000313" key="1">
    <source>
        <dbReference type="EMBL" id="MEL0630893.1"/>
    </source>
</evidence>
<reference evidence="1 2" key="1">
    <citation type="submission" date="2024-02" db="EMBL/GenBank/DDBJ databases">
        <title>Bacteria isolated from the canopy kelp, Nereocystis luetkeana.</title>
        <authorList>
            <person name="Pfister C.A."/>
            <person name="Younker I.T."/>
            <person name="Light S.H."/>
        </authorList>
    </citation>
    <scope>NUCLEOTIDE SEQUENCE [LARGE SCALE GENOMIC DNA]</scope>
    <source>
        <strain evidence="1 2">TI.1.05</strain>
    </source>
</reference>
<dbReference type="Proteomes" id="UP001369082">
    <property type="component" value="Unassembled WGS sequence"/>
</dbReference>
<dbReference type="SUPFAM" id="SSF143410">
    <property type="entry name" value="DOPA-like"/>
    <property type="match status" value="1"/>
</dbReference>
<gene>
    <name evidence="1" type="ORF">V6256_14940</name>
</gene>
<dbReference type="PANTHER" id="PTHR36423:SF2">
    <property type="entry name" value="AFR070WP"/>
    <property type="match status" value="1"/>
</dbReference>
<name>A0ABU9GU89_9GAMM</name>
<dbReference type="InterPro" id="IPR023389">
    <property type="entry name" value="DOPA-like_sf"/>
</dbReference>
<dbReference type="Pfam" id="PF08883">
    <property type="entry name" value="DOPA_dioxygen"/>
    <property type="match status" value="1"/>
</dbReference>
<dbReference type="EMBL" id="JBAKAZ010000109">
    <property type="protein sequence ID" value="MEL0630893.1"/>
    <property type="molecule type" value="Genomic_DNA"/>
</dbReference>
<keyword evidence="2" id="KW-1185">Reference proteome</keyword>
<dbReference type="Gene3D" id="3.30.70.1240">
    <property type="entry name" value="DOPA-like domains"/>
    <property type="match status" value="1"/>
</dbReference>
<organism evidence="1 2">
    <name type="scientific">Psychromonas aquatilis</name>
    <dbReference type="NCBI Taxonomy" id="2005072"/>
    <lineage>
        <taxon>Bacteria</taxon>
        <taxon>Pseudomonadati</taxon>
        <taxon>Pseudomonadota</taxon>
        <taxon>Gammaproteobacteria</taxon>
        <taxon>Alteromonadales</taxon>
        <taxon>Psychromonadaceae</taxon>
        <taxon>Psychromonas</taxon>
    </lineage>
</organism>